<protein>
    <submittedName>
        <fullName evidence="1">Uncharacterized protein</fullName>
    </submittedName>
</protein>
<name>X7YJX7_MYCXE</name>
<accession>X7YJX7</accession>
<gene>
    <name evidence="1" type="ORF">I553_0624</name>
</gene>
<sequence length="42" mass="5059">MMTSSDRVGRCEISMVFFYLLLGTRHLMPFNPHRRCGRCYFE</sequence>
<reference evidence="1" key="1">
    <citation type="submission" date="2014-01" db="EMBL/GenBank/DDBJ databases">
        <authorList>
            <person name="Brown-Elliot B."/>
            <person name="Wallace R."/>
            <person name="Lenaerts A."/>
            <person name="Ordway D."/>
            <person name="DeGroote M.A."/>
            <person name="Parker T."/>
            <person name="Sizemore C."/>
            <person name="Tallon L.J."/>
            <person name="Sadzewicz L.K."/>
            <person name="Sengamalay N."/>
            <person name="Fraser C.M."/>
            <person name="Hine E."/>
            <person name="Shefchek K.A."/>
            <person name="Das S.P."/>
            <person name="Tettelin H."/>
        </authorList>
    </citation>
    <scope>NUCLEOTIDE SEQUENCE [LARGE SCALE GENOMIC DNA]</scope>
    <source>
        <strain evidence="1">4042</strain>
    </source>
</reference>
<proteinExistence type="predicted"/>
<comment type="caution">
    <text evidence="1">The sequence shown here is derived from an EMBL/GenBank/DDBJ whole genome shotgun (WGS) entry which is preliminary data.</text>
</comment>
<evidence type="ECO:0000313" key="1">
    <source>
        <dbReference type="EMBL" id="EUA06788.1"/>
    </source>
</evidence>
<organism evidence="1">
    <name type="scientific">Mycobacterium xenopi 4042</name>
    <dbReference type="NCBI Taxonomy" id="1299334"/>
    <lineage>
        <taxon>Bacteria</taxon>
        <taxon>Bacillati</taxon>
        <taxon>Actinomycetota</taxon>
        <taxon>Actinomycetes</taxon>
        <taxon>Mycobacteriales</taxon>
        <taxon>Mycobacteriaceae</taxon>
        <taxon>Mycobacterium</taxon>
    </lineage>
</organism>
<dbReference type="EMBL" id="JAOB01000093">
    <property type="protein sequence ID" value="EUA06788.1"/>
    <property type="molecule type" value="Genomic_DNA"/>
</dbReference>
<dbReference type="AlphaFoldDB" id="X7YJX7"/>